<keyword evidence="2" id="KW-0449">Lipoprotein</keyword>
<protein>
    <submittedName>
        <fullName evidence="2">Uncharacterized ABC-type transport system, periplasmic component/surface lipoprotein</fullName>
    </submittedName>
</protein>
<reference evidence="2" key="1">
    <citation type="journal article" date="2014" name="Gene">
        <title>Genome-guided analysis of transformation efficiency and carbon dioxide assimilation by Moorella thermoacetica Y72.</title>
        <authorList>
            <person name="Tsukahara K."/>
            <person name="Kita A."/>
            <person name="Nakashimada Y."/>
            <person name="Hoshino T."/>
            <person name="Murakami K."/>
        </authorList>
    </citation>
    <scope>NUCLEOTIDE SEQUENCE [LARGE SCALE GENOMIC DNA]</scope>
    <source>
        <strain evidence="2">Y72</strain>
    </source>
</reference>
<keyword evidence="1" id="KW-0472">Membrane</keyword>
<proteinExistence type="predicted"/>
<organism evidence="2">
    <name type="scientific">Moorella thermoacetica Y72</name>
    <dbReference type="NCBI Taxonomy" id="1325331"/>
    <lineage>
        <taxon>Bacteria</taxon>
        <taxon>Bacillati</taxon>
        <taxon>Bacillota</taxon>
        <taxon>Clostridia</taxon>
        <taxon>Neomoorellales</taxon>
        <taxon>Neomoorellaceae</taxon>
        <taxon>Neomoorella</taxon>
    </lineage>
</organism>
<dbReference type="Proteomes" id="UP000063718">
    <property type="component" value="Unassembled WGS sequence"/>
</dbReference>
<evidence type="ECO:0000256" key="1">
    <source>
        <dbReference type="SAM" id="Phobius"/>
    </source>
</evidence>
<accession>A0A0S6UDQ3</accession>
<gene>
    <name evidence="2" type="ORF">MTY_1228</name>
</gene>
<dbReference type="AlphaFoldDB" id="A0A0S6UDQ3"/>
<dbReference type="EMBL" id="DF238840">
    <property type="protein sequence ID" value="GAF25891.1"/>
    <property type="molecule type" value="Genomic_DNA"/>
</dbReference>
<dbReference type="RefSeq" id="WP_025773681.1">
    <property type="nucleotide sequence ID" value="NZ_DF238840.1"/>
</dbReference>
<sequence length="236" mass="25181">MLNYLDLILLIILARGAWRGYRLGLVNLLAGWISYLVAGLVSAIYSRPLAEIVNQTWHLTGRWGGELASRLPLPGAVLNQPLSTPAIRQTESFLSGLPLPGPVQQNLVGALDRASGGTVGQVLAGQIAFLGLELLILVVLFYGSFFLLRHIARRFSPGTRGTVGMADRGLGLLLGVLGPAFGLALAIGILRSLFTIPAMTAAPVFLPLVRQLHSSGVAAILGDFYDWLATLLHTLI</sequence>
<keyword evidence="1" id="KW-0812">Transmembrane</keyword>
<feature type="transmembrane region" description="Helical" evidence="1">
    <location>
        <begin position="127"/>
        <end position="148"/>
    </location>
</feature>
<name>A0A0S6UDQ3_NEOTH</name>
<keyword evidence="1" id="KW-1133">Transmembrane helix</keyword>
<evidence type="ECO:0000313" key="2">
    <source>
        <dbReference type="EMBL" id="GAF25891.1"/>
    </source>
</evidence>
<feature type="transmembrane region" description="Helical" evidence="1">
    <location>
        <begin position="169"/>
        <end position="190"/>
    </location>
</feature>
<feature type="transmembrane region" description="Helical" evidence="1">
    <location>
        <begin position="21"/>
        <end position="45"/>
    </location>
</feature>